<evidence type="ECO:0000256" key="3">
    <source>
        <dbReference type="ARBA" id="ARBA00022628"/>
    </source>
</evidence>
<evidence type="ECO:0000256" key="1">
    <source>
        <dbReference type="ARBA" id="ARBA00001922"/>
    </source>
</evidence>
<dbReference type="GO" id="GO:0016866">
    <property type="term" value="F:intramolecular transferase activity"/>
    <property type="evidence" value="ECO:0007669"/>
    <property type="project" value="InterPro"/>
</dbReference>
<dbReference type="Gene3D" id="3.40.50.280">
    <property type="entry name" value="Cobalamin-binding domain"/>
    <property type="match status" value="1"/>
</dbReference>
<comment type="caution">
    <text evidence="7">The sequence shown here is derived from an EMBL/GenBank/DDBJ whole genome shotgun (WGS) entry which is preliminary data.</text>
</comment>
<dbReference type="Pfam" id="PF01642">
    <property type="entry name" value="MM_CoA_mutase"/>
    <property type="match status" value="1"/>
</dbReference>
<reference evidence="7 8" key="1">
    <citation type="submission" date="2014-02" db="EMBL/GenBank/DDBJ databases">
        <title>Draft genome sequence of Lysinibacillus sinduriensis JCM 15800.</title>
        <authorList>
            <person name="Zhang F."/>
            <person name="Wang G."/>
            <person name="Zhang L."/>
        </authorList>
    </citation>
    <scope>NUCLEOTIDE SEQUENCE [LARGE SCALE GENOMIC DNA]</scope>
    <source>
        <strain evidence="7 8">JCM 15800</strain>
    </source>
</reference>
<dbReference type="SUPFAM" id="SSF52242">
    <property type="entry name" value="Cobalamin (vitamin B12)-binding domain"/>
    <property type="match status" value="1"/>
</dbReference>
<dbReference type="Proteomes" id="UP000030408">
    <property type="component" value="Unassembled WGS sequence"/>
</dbReference>
<evidence type="ECO:0000259" key="6">
    <source>
        <dbReference type="Pfam" id="PF01642"/>
    </source>
</evidence>
<proteinExistence type="inferred from homology"/>
<gene>
    <name evidence="7" type="ORF">CD33_16375</name>
</gene>
<keyword evidence="3" id="KW-0846">Cobalamin</keyword>
<dbReference type="InterPro" id="IPR036724">
    <property type="entry name" value="Cobalamin-bd_sf"/>
</dbReference>
<dbReference type="OrthoDB" id="9762378at2"/>
<dbReference type="EMBL" id="JPVO01000054">
    <property type="protein sequence ID" value="KGR74662.1"/>
    <property type="molecule type" value="Genomic_DNA"/>
</dbReference>
<keyword evidence="4" id="KW-0413">Isomerase</keyword>
<evidence type="ECO:0000256" key="2">
    <source>
        <dbReference type="ARBA" id="ARBA00008465"/>
    </source>
</evidence>
<keyword evidence="8" id="KW-1185">Reference proteome</keyword>
<comment type="cofactor">
    <cofactor evidence="1">
        <name>adenosylcob(III)alamin</name>
        <dbReference type="ChEBI" id="CHEBI:18408"/>
    </cofactor>
</comment>
<dbReference type="eggNOG" id="COG1884">
    <property type="taxonomic scope" value="Bacteria"/>
</dbReference>
<keyword evidence="5" id="KW-0170">Cobalt</keyword>
<dbReference type="GO" id="GO:0031419">
    <property type="term" value="F:cobalamin binding"/>
    <property type="evidence" value="ECO:0007669"/>
    <property type="project" value="UniProtKB-KW"/>
</dbReference>
<evidence type="ECO:0000313" key="8">
    <source>
        <dbReference type="Proteomes" id="UP000030408"/>
    </source>
</evidence>
<dbReference type="AlphaFoldDB" id="A0A0A3III1"/>
<evidence type="ECO:0000313" key="7">
    <source>
        <dbReference type="EMBL" id="KGR74662.1"/>
    </source>
</evidence>
<dbReference type="InterPro" id="IPR006099">
    <property type="entry name" value="MeMalonylCoA_mutase_a/b_cat"/>
</dbReference>
<dbReference type="InterPro" id="IPR016176">
    <property type="entry name" value="Cbl-dep_enz_cat"/>
</dbReference>
<protein>
    <submittedName>
        <fullName evidence="7">Methylmalonyl-CoA mutase</fullName>
    </submittedName>
</protein>
<dbReference type="Gene3D" id="3.20.20.240">
    <property type="entry name" value="Methylmalonyl-CoA mutase"/>
    <property type="match status" value="1"/>
</dbReference>
<dbReference type="PANTHER" id="PTHR48101:SF1">
    <property type="entry name" value="METHYLMALONYL-COA MUTASE, LARGE SUBUNIT"/>
    <property type="match status" value="1"/>
</dbReference>
<name>A0A0A3III1_9BACL</name>
<accession>A0A0A3III1</accession>
<comment type="similarity">
    <text evidence="2">Belongs to the methylmalonyl-CoA mutase family.</text>
</comment>
<feature type="domain" description="Methylmalonyl-CoA mutase alpha/beta chain catalytic" evidence="6">
    <location>
        <begin position="172"/>
        <end position="408"/>
    </location>
</feature>
<dbReference type="STRING" id="1384057.CD33_16375"/>
<sequence>MSIQMKNIQFPSASYDEWKEQAVKALKGKPFESLFTKTIEGVTLEPLYTEEMLADKLGDYLEKQISTIRSLKDSDGFKVAQQVYGENASQFFTLLQESIERGNDCITIDSRVPFHWDEDNLSRLANCLKENSFKIYIENENDPILGVFDKINEPSVKGFIVSSEPTDLDTFNNVRTIAINTVPYHHEGATAIEELAISLALASKYAEQAGGFEHVISKAFVNFAIDTQFFSEIAKLRAFKVLWKAFSKAFNVDRLAAVPILAETSLRSYTKADPYVNLLRAGNEAFAGLIGGADYFTVHPHDCLTKPTGKSIRIARNVSLVLKEESYVENVLDASGGSYFIETLTAEYVEKAWELFLDIEKAGGIDAYSQSGKLQTKLDNLFQSRLKAVETRKHSLIGTNIYANPADDVLAETNPQFAQIKRLAITFEQLRVNYKKTEPKIAILTYGKLKDFKPRADFVEGFLATVGVVPEKSGEITSLDAAKEWLERADYGYVIIAAKDEDAKLLVPSLLEHKPENLLVDVAGKFKDEREIWLSNGLNGFIFAGQNIVEKLTEVHESLKGVQQ</sequence>
<organism evidence="7 8">
    <name type="scientific">Ureibacillus sinduriensis BLB-1 = JCM 15800</name>
    <dbReference type="NCBI Taxonomy" id="1384057"/>
    <lineage>
        <taxon>Bacteria</taxon>
        <taxon>Bacillati</taxon>
        <taxon>Bacillota</taxon>
        <taxon>Bacilli</taxon>
        <taxon>Bacillales</taxon>
        <taxon>Caryophanaceae</taxon>
        <taxon>Ureibacillus</taxon>
    </lineage>
</organism>
<evidence type="ECO:0000256" key="5">
    <source>
        <dbReference type="ARBA" id="ARBA00023285"/>
    </source>
</evidence>
<dbReference type="PANTHER" id="PTHR48101">
    <property type="entry name" value="METHYLMALONYL-COA MUTASE, MITOCHONDRIAL-RELATED"/>
    <property type="match status" value="1"/>
</dbReference>
<evidence type="ECO:0000256" key="4">
    <source>
        <dbReference type="ARBA" id="ARBA00023235"/>
    </source>
</evidence>
<dbReference type="SUPFAM" id="SSF51703">
    <property type="entry name" value="Cobalamin (vitamin B12)-dependent enzymes"/>
    <property type="match status" value="1"/>
</dbReference>
<dbReference type="GO" id="GO:0046872">
    <property type="term" value="F:metal ion binding"/>
    <property type="evidence" value="ECO:0007669"/>
    <property type="project" value="InterPro"/>
</dbReference>